<proteinExistence type="predicted"/>
<reference evidence="2" key="1">
    <citation type="submission" date="2021-08" db="EMBL/GenBank/DDBJ databases">
        <title>WGS assembly of Ceratopteris richardii.</title>
        <authorList>
            <person name="Marchant D.B."/>
            <person name="Chen G."/>
            <person name="Jenkins J."/>
            <person name="Shu S."/>
            <person name="Leebens-Mack J."/>
            <person name="Grimwood J."/>
            <person name="Schmutz J."/>
            <person name="Soltis P."/>
            <person name="Soltis D."/>
            <person name="Chen Z.-H."/>
        </authorList>
    </citation>
    <scope>NUCLEOTIDE SEQUENCE</scope>
    <source>
        <strain evidence="2">Whitten #5841</strain>
        <tissue evidence="2">Leaf</tissue>
    </source>
</reference>
<evidence type="ECO:0000313" key="2">
    <source>
        <dbReference type="EMBL" id="KAH7441732.1"/>
    </source>
</evidence>
<accession>A0A8T2V2W1</accession>
<feature type="region of interest" description="Disordered" evidence="1">
    <location>
        <begin position="31"/>
        <end position="60"/>
    </location>
</feature>
<dbReference type="Proteomes" id="UP000825935">
    <property type="component" value="Chromosome 3"/>
</dbReference>
<organism evidence="2 3">
    <name type="scientific">Ceratopteris richardii</name>
    <name type="common">Triangle waterfern</name>
    <dbReference type="NCBI Taxonomy" id="49495"/>
    <lineage>
        <taxon>Eukaryota</taxon>
        <taxon>Viridiplantae</taxon>
        <taxon>Streptophyta</taxon>
        <taxon>Embryophyta</taxon>
        <taxon>Tracheophyta</taxon>
        <taxon>Polypodiopsida</taxon>
        <taxon>Polypodiidae</taxon>
        <taxon>Polypodiales</taxon>
        <taxon>Pteridineae</taxon>
        <taxon>Pteridaceae</taxon>
        <taxon>Parkerioideae</taxon>
        <taxon>Ceratopteris</taxon>
    </lineage>
</organism>
<keyword evidence="3" id="KW-1185">Reference proteome</keyword>
<sequence>MLPYHGSHQCAHRFRSNSVLDSGKQLPVANVKPHGADLNLHDSHAGQGSPGGTPLSPIPEPIHRYLQKTKADHRFAHAKPSTDRSSCMKTWFCNEMKETLHTVQVYFLNTTIHAHDVVHYLRISTD</sequence>
<dbReference type="EMBL" id="CM035408">
    <property type="protein sequence ID" value="KAH7441732.1"/>
    <property type="molecule type" value="Genomic_DNA"/>
</dbReference>
<protein>
    <submittedName>
        <fullName evidence="2">Uncharacterized protein</fullName>
    </submittedName>
</protein>
<dbReference type="AlphaFoldDB" id="A0A8T2V2W1"/>
<comment type="caution">
    <text evidence="2">The sequence shown here is derived from an EMBL/GenBank/DDBJ whole genome shotgun (WGS) entry which is preliminary data.</text>
</comment>
<name>A0A8T2V2W1_CERRI</name>
<gene>
    <name evidence="2" type="ORF">KP509_03G051300</name>
</gene>
<evidence type="ECO:0000313" key="3">
    <source>
        <dbReference type="Proteomes" id="UP000825935"/>
    </source>
</evidence>
<dbReference type="EMBL" id="CM035408">
    <property type="protein sequence ID" value="KAH7441731.1"/>
    <property type="molecule type" value="Genomic_DNA"/>
</dbReference>
<evidence type="ECO:0000256" key="1">
    <source>
        <dbReference type="SAM" id="MobiDB-lite"/>
    </source>
</evidence>